<dbReference type="Proteomes" id="UP000241895">
    <property type="component" value="Unassembled WGS sequence"/>
</dbReference>
<accession>A0ABX5J2W1</accession>
<protein>
    <submittedName>
        <fullName evidence="1">Uncharacterized protein</fullName>
    </submittedName>
</protein>
<evidence type="ECO:0000313" key="1">
    <source>
        <dbReference type="EMBL" id="PTL95737.1"/>
    </source>
</evidence>
<evidence type="ECO:0000313" key="2">
    <source>
        <dbReference type="Proteomes" id="UP000241895"/>
    </source>
</evidence>
<gene>
    <name evidence="1" type="ORF">C6W88_04620</name>
</gene>
<dbReference type="EMBL" id="PXNS01000002">
    <property type="protein sequence ID" value="PTL95737.1"/>
    <property type="molecule type" value="Genomic_DNA"/>
</dbReference>
<proteinExistence type="predicted"/>
<comment type="caution">
    <text evidence="1">The sequence shown here is derived from an EMBL/GenBank/DDBJ whole genome shotgun (WGS) entry which is preliminary data.</text>
</comment>
<keyword evidence="2" id="KW-1185">Reference proteome</keyword>
<reference evidence="1 2" key="1">
    <citation type="submission" date="2018-03" db="EMBL/GenBank/DDBJ databases">
        <authorList>
            <person name="Zhou J."/>
            <person name="Li X."/>
            <person name="Xue M."/>
            <person name="Yin J."/>
        </authorList>
    </citation>
    <scope>NUCLEOTIDE SEQUENCE [LARGE SCALE GENOMIC DNA]</scope>
    <source>
        <strain evidence="1 2">SYSU ZJ2214</strain>
    </source>
</reference>
<sequence>MIDVSQERVIDRGLKGAAELRGALTVAMDSASPSRWFIATRHVSGVALLRVASACSVKISTWPGMRVIQVSAFNEVS</sequence>
<name>A0ABX5J2W1_9GAMM</name>
<organism evidence="1 2">
    <name type="scientific">Halomonas litopenaei</name>
    <dbReference type="NCBI Taxonomy" id="2109328"/>
    <lineage>
        <taxon>Bacteria</taxon>
        <taxon>Pseudomonadati</taxon>
        <taxon>Pseudomonadota</taxon>
        <taxon>Gammaproteobacteria</taxon>
        <taxon>Oceanospirillales</taxon>
        <taxon>Halomonadaceae</taxon>
        <taxon>Halomonas</taxon>
    </lineage>
</organism>